<dbReference type="EMBL" id="KJ019030">
    <property type="protein sequence ID" value="AIX15141.1"/>
    <property type="molecule type" value="Genomic_DNA"/>
</dbReference>
<feature type="compositionally biased region" description="Basic and acidic residues" evidence="1">
    <location>
        <begin position="216"/>
        <end position="236"/>
    </location>
</feature>
<proteinExistence type="predicted"/>
<organism evidence="3 4">
    <name type="scientific">Synechococcus phage ACG-2014a</name>
    <dbReference type="NCBI Taxonomy" id="1493507"/>
    <lineage>
        <taxon>Viruses</taxon>
        <taxon>Duplodnaviria</taxon>
        <taxon>Heunggongvirae</taxon>
        <taxon>Uroviricota</taxon>
        <taxon>Caudoviricetes</taxon>
        <taxon>Pantevenvirales</taxon>
        <taxon>Kyanoviridae</taxon>
        <taxon>Acionnavirus</taxon>
        <taxon>Acionnavirus monteraybay</taxon>
    </lineage>
</organism>
<sequence length="511" mass="56737">MAQGFASDVPPVLNGTAKKYIRGMMKGKNRWNKLYGSRSKEVMHKTANKMAMGEMSKMPPTYNDLFGEANKSGDNSLRDWFGKSKSSDGTPGWVQLGGKFAGKPCAKQPGQTTKPKCGSSKMKRNLNKGEEEAAFRRKNAEDPNPDRKGKAKNVKTEDLDLKKMSKELDGASKMHKGQSERIKKHLKKMNVAERADMWHPDPEKDRKLGGPGANARAREDRADAAKPKADPKKLKPGESYMDYSKRQKAAKSGTATSRLNKMGANIKPKKKSLLGRLGLRKEEIQTEGMGDVAIKAIRKTQGEKPAYLSKRSSMIRAIKQKQLDSYLKKVDAKKKTVTNVGMGEEVVNEKAGEKDACYKKVKASAKVWPSAYASGRLVQCRKKGAANYGNKSEGMTLQDFQEKCWKGYKRVGMKKKGNKMVPNCVPEEVQNEGAAWTKKSGKNSEGGLNEKGRKSYEKENPGSDLKAPSTKVGNPRRASFCARMKGMRKRQKPSNNTGDDRLSKSLRKWNC</sequence>
<dbReference type="InterPro" id="IPR046284">
    <property type="entry name" value="DUF6321"/>
</dbReference>
<protein>
    <recommendedName>
        <fullName evidence="2">DUF6321 domain-containing protein</fullName>
    </recommendedName>
</protein>
<dbReference type="Proteomes" id="UP000185400">
    <property type="component" value="Segment"/>
</dbReference>
<feature type="compositionally biased region" description="Basic and acidic residues" evidence="1">
    <location>
        <begin position="77"/>
        <end position="86"/>
    </location>
</feature>
<feature type="compositionally biased region" description="Basic and acidic residues" evidence="1">
    <location>
        <begin position="448"/>
        <end position="461"/>
    </location>
</feature>
<reference evidence="3 4" key="1">
    <citation type="submission" date="2013-12" db="EMBL/GenBank/DDBJ databases">
        <title>Ecological redundancy of diverse viral populations within a natural community.</title>
        <authorList>
            <person name="Gregory A.C."/>
            <person name="LaButti K."/>
            <person name="Copeland A."/>
            <person name="Woyke T."/>
            <person name="Sullivan M.B."/>
        </authorList>
    </citation>
    <scope>NUCLEOTIDE SEQUENCE [LARGE SCALE GENOMIC DNA]</scope>
    <source>
        <strain evidence="3">Syn7803C47</strain>
    </source>
</reference>
<feature type="domain" description="DUF6321" evidence="2">
    <location>
        <begin position="441"/>
        <end position="509"/>
    </location>
</feature>
<feature type="compositionally biased region" description="Basic and acidic residues" evidence="1">
    <location>
        <begin position="127"/>
        <end position="181"/>
    </location>
</feature>
<evidence type="ECO:0000259" key="2">
    <source>
        <dbReference type="Pfam" id="PF19846"/>
    </source>
</evidence>
<feature type="region of interest" description="Disordered" evidence="1">
    <location>
        <begin position="77"/>
        <end position="267"/>
    </location>
</feature>
<gene>
    <name evidence="3" type="ORF">Syn7803C47_92</name>
</gene>
<dbReference type="Pfam" id="PF19846">
    <property type="entry name" value="DUF6321"/>
    <property type="match status" value="1"/>
</dbReference>
<accession>A0A0E3ENW4</accession>
<evidence type="ECO:0000313" key="4">
    <source>
        <dbReference type="Proteomes" id="UP000185400"/>
    </source>
</evidence>
<feature type="compositionally biased region" description="Basic and acidic residues" evidence="1">
    <location>
        <begin position="190"/>
        <end position="208"/>
    </location>
</feature>
<evidence type="ECO:0000313" key="3">
    <source>
        <dbReference type="EMBL" id="AIX15141.1"/>
    </source>
</evidence>
<evidence type="ECO:0000256" key="1">
    <source>
        <dbReference type="SAM" id="MobiDB-lite"/>
    </source>
</evidence>
<name>A0A0E3ENW4_9CAUD</name>
<feature type="region of interest" description="Disordered" evidence="1">
    <location>
        <begin position="417"/>
        <end position="511"/>
    </location>
</feature>